<protein>
    <submittedName>
        <fullName evidence="2">Uncharacterized protein</fullName>
    </submittedName>
</protein>
<sequence>MSKEKDVAVDESWGPRLAAGLGFPELWKSNMCCESYGDLFVRRRFISFQARMAEGLFINARLSQTEALVFLFHPFATYLSSHSHVLRRPQTRKKATVID</sequence>
<organism evidence="2 3">
    <name type="scientific">Durusdinium trenchii</name>
    <dbReference type="NCBI Taxonomy" id="1381693"/>
    <lineage>
        <taxon>Eukaryota</taxon>
        <taxon>Sar</taxon>
        <taxon>Alveolata</taxon>
        <taxon>Dinophyceae</taxon>
        <taxon>Suessiales</taxon>
        <taxon>Symbiodiniaceae</taxon>
        <taxon>Durusdinium</taxon>
    </lineage>
</organism>
<reference evidence="2 3" key="1">
    <citation type="submission" date="2024-02" db="EMBL/GenBank/DDBJ databases">
        <authorList>
            <person name="Chen Y."/>
            <person name="Shah S."/>
            <person name="Dougan E. K."/>
            <person name="Thang M."/>
            <person name="Chan C."/>
        </authorList>
    </citation>
    <scope>NUCLEOTIDE SEQUENCE [LARGE SCALE GENOMIC DNA]</scope>
</reference>
<evidence type="ECO:0000313" key="3">
    <source>
        <dbReference type="Proteomes" id="UP001642484"/>
    </source>
</evidence>
<gene>
    <name evidence="1" type="ORF">CCMP2556_LOCUS37837</name>
    <name evidence="2" type="ORF">CCMP2556_LOCUS37867</name>
</gene>
<evidence type="ECO:0000313" key="1">
    <source>
        <dbReference type="EMBL" id="CAK9076777.1"/>
    </source>
</evidence>
<dbReference type="EMBL" id="CAXAMN010023339">
    <property type="protein sequence ID" value="CAK9076822.1"/>
    <property type="molecule type" value="Genomic_DNA"/>
</dbReference>
<dbReference type="Proteomes" id="UP001642484">
    <property type="component" value="Unassembled WGS sequence"/>
</dbReference>
<comment type="caution">
    <text evidence="2">The sequence shown here is derived from an EMBL/GenBank/DDBJ whole genome shotgun (WGS) entry which is preliminary data.</text>
</comment>
<evidence type="ECO:0000313" key="2">
    <source>
        <dbReference type="EMBL" id="CAK9076822.1"/>
    </source>
</evidence>
<accession>A0ABP0PMR8</accession>
<name>A0ABP0PMR8_9DINO</name>
<keyword evidence="3" id="KW-1185">Reference proteome</keyword>
<dbReference type="EMBL" id="CAXAMN010023328">
    <property type="protein sequence ID" value="CAK9076777.1"/>
    <property type="molecule type" value="Genomic_DNA"/>
</dbReference>
<proteinExistence type="predicted"/>